<reference evidence="2" key="1">
    <citation type="journal article" date="2023" name="G3 (Bethesda)">
        <title>A reference genome for the long-term kleptoplast-retaining sea slug Elysia crispata morphotype clarki.</title>
        <authorList>
            <person name="Eastman K.E."/>
            <person name="Pendleton A.L."/>
            <person name="Shaikh M.A."/>
            <person name="Suttiyut T."/>
            <person name="Ogas R."/>
            <person name="Tomko P."/>
            <person name="Gavelis G."/>
            <person name="Widhalm J.R."/>
            <person name="Wisecaver J.H."/>
        </authorList>
    </citation>
    <scope>NUCLEOTIDE SEQUENCE</scope>
    <source>
        <strain evidence="2">ECLA1</strain>
    </source>
</reference>
<name>A0AAE1DJ47_9GAST</name>
<feature type="region of interest" description="Disordered" evidence="1">
    <location>
        <begin position="56"/>
        <end position="78"/>
    </location>
</feature>
<evidence type="ECO:0000313" key="2">
    <source>
        <dbReference type="EMBL" id="KAK3772531.1"/>
    </source>
</evidence>
<protein>
    <submittedName>
        <fullName evidence="2">Uncharacterized protein</fullName>
    </submittedName>
</protein>
<accession>A0AAE1DJ47</accession>
<dbReference type="AlphaFoldDB" id="A0AAE1DJ47"/>
<dbReference type="EMBL" id="JAWDGP010003622">
    <property type="protein sequence ID" value="KAK3772531.1"/>
    <property type="molecule type" value="Genomic_DNA"/>
</dbReference>
<evidence type="ECO:0000256" key="1">
    <source>
        <dbReference type="SAM" id="MobiDB-lite"/>
    </source>
</evidence>
<dbReference type="Proteomes" id="UP001283361">
    <property type="component" value="Unassembled WGS sequence"/>
</dbReference>
<proteinExistence type="predicted"/>
<sequence>MAPLATCSETVLYFNYLLHYCHLFNDYDFGNGCRSREDGKRDHSDMAVKRIWSVEKTDEDEGHKPNPFGIETLEVSGG</sequence>
<evidence type="ECO:0000313" key="3">
    <source>
        <dbReference type="Proteomes" id="UP001283361"/>
    </source>
</evidence>
<comment type="caution">
    <text evidence="2">The sequence shown here is derived from an EMBL/GenBank/DDBJ whole genome shotgun (WGS) entry which is preliminary data.</text>
</comment>
<keyword evidence="3" id="KW-1185">Reference proteome</keyword>
<organism evidence="2 3">
    <name type="scientific">Elysia crispata</name>
    <name type="common">lettuce slug</name>
    <dbReference type="NCBI Taxonomy" id="231223"/>
    <lineage>
        <taxon>Eukaryota</taxon>
        <taxon>Metazoa</taxon>
        <taxon>Spiralia</taxon>
        <taxon>Lophotrochozoa</taxon>
        <taxon>Mollusca</taxon>
        <taxon>Gastropoda</taxon>
        <taxon>Heterobranchia</taxon>
        <taxon>Euthyneura</taxon>
        <taxon>Panpulmonata</taxon>
        <taxon>Sacoglossa</taxon>
        <taxon>Placobranchoidea</taxon>
        <taxon>Plakobranchidae</taxon>
        <taxon>Elysia</taxon>
    </lineage>
</organism>
<gene>
    <name evidence="2" type="ORF">RRG08_043746</name>
</gene>